<gene>
    <name evidence="4" type="ORF">CAGA_05640</name>
</gene>
<dbReference type="Pfam" id="PF26078">
    <property type="entry name" value="Baseplate_J_M"/>
    <property type="match status" value="1"/>
</dbReference>
<organism evidence="4 5">
    <name type="scientific">Caproiciproducens galactitolivorans</name>
    <dbReference type="NCBI Taxonomy" id="642589"/>
    <lineage>
        <taxon>Bacteria</taxon>
        <taxon>Bacillati</taxon>
        <taxon>Bacillota</taxon>
        <taxon>Clostridia</taxon>
        <taxon>Eubacteriales</taxon>
        <taxon>Acutalibacteraceae</taxon>
        <taxon>Caproiciproducens</taxon>
    </lineage>
</organism>
<protein>
    <submittedName>
        <fullName evidence="4">Baseplate J-like protein</fullName>
    </submittedName>
</protein>
<feature type="region of interest" description="Disordered" evidence="1">
    <location>
        <begin position="133"/>
        <end position="177"/>
    </location>
</feature>
<dbReference type="RefSeq" id="WP_135657503.1">
    <property type="nucleotide sequence ID" value="NZ_SRMQ01000002.1"/>
</dbReference>
<feature type="domain" description="Baseplate J-like central" evidence="3">
    <location>
        <begin position="193"/>
        <end position="262"/>
    </location>
</feature>
<dbReference type="InterPro" id="IPR058531">
    <property type="entry name" value="Baseplate_J_M"/>
</dbReference>
<dbReference type="InterPro" id="IPR006949">
    <property type="entry name" value="Barrel_Baseplate_J-like"/>
</dbReference>
<evidence type="ECO:0000256" key="1">
    <source>
        <dbReference type="SAM" id="MobiDB-lite"/>
    </source>
</evidence>
<name>A0A4Z0YHS5_9FIRM</name>
<evidence type="ECO:0000313" key="5">
    <source>
        <dbReference type="Proteomes" id="UP000297714"/>
    </source>
</evidence>
<evidence type="ECO:0000313" key="4">
    <source>
        <dbReference type="EMBL" id="TGJ77196.1"/>
    </source>
</evidence>
<reference evidence="4 5" key="1">
    <citation type="submission" date="2019-04" db="EMBL/GenBank/DDBJ databases">
        <authorList>
            <person name="Poehlein A."/>
            <person name="Bengelsdorf F.R."/>
            <person name="Duerre P."/>
            <person name="Daniel R."/>
        </authorList>
    </citation>
    <scope>NUCLEOTIDE SEQUENCE [LARGE SCALE GENOMIC DNA]</scope>
    <source>
        <strain evidence="4 5">BS-1</strain>
    </source>
</reference>
<keyword evidence="5" id="KW-1185">Reference proteome</keyword>
<dbReference type="OrthoDB" id="371354at2"/>
<evidence type="ECO:0000259" key="3">
    <source>
        <dbReference type="Pfam" id="PF26078"/>
    </source>
</evidence>
<evidence type="ECO:0000259" key="2">
    <source>
        <dbReference type="Pfam" id="PF04865"/>
    </source>
</evidence>
<dbReference type="PANTHER" id="PTHR37829">
    <property type="entry name" value="PHAGE-LIKE ELEMENT PBSX PROTEIN XKDT"/>
    <property type="match status" value="1"/>
</dbReference>
<dbReference type="EMBL" id="SRMQ01000002">
    <property type="protein sequence ID" value="TGJ77196.1"/>
    <property type="molecule type" value="Genomic_DNA"/>
</dbReference>
<dbReference type="PANTHER" id="PTHR37829:SF3">
    <property type="entry name" value="PROTEIN JAYE-RELATED"/>
    <property type="match status" value="1"/>
</dbReference>
<dbReference type="Proteomes" id="UP000297714">
    <property type="component" value="Unassembled WGS sequence"/>
</dbReference>
<accession>A0A4Z0YHS5</accession>
<sequence length="357" mass="38109">MYGYNQILTAMKEKFTALSGYSPDDASDIGIRMKVLAGEVYSLCSAVEWLKMQTFAQSAQGEQLEMRAQERGLTRKQSVAASGSLTFQRSTTLWYNAVIPAGTVCSTAGENPVRYVTTQEGILQSGQLSVTVPAKAEQGGRSGNTEAGTVTRMVTPPPALETVTNPIPFRGGMDSESDSELRSRLMQSYASISNGTNAAFYRECAIKHDGVYSVGVVPRERGAGTVGVYLGGRGGAPSPEIVSQVQKELDELREVNVNVAVSSAQTVEVKISVYVAPADNVPFDEAKTACEQAIRRYFEDLSVGEPVILAALGVQIFSTGKIKNYAFDNAVITDKKIAPSQLAVCGTVQIGTYAGVN</sequence>
<proteinExistence type="predicted"/>
<dbReference type="InterPro" id="IPR052399">
    <property type="entry name" value="Phage_Baseplate_Assmbl_Protein"/>
</dbReference>
<comment type="caution">
    <text evidence="4">The sequence shown here is derived from an EMBL/GenBank/DDBJ whole genome shotgun (WGS) entry which is preliminary data.</text>
</comment>
<dbReference type="Pfam" id="PF04865">
    <property type="entry name" value="Baseplate_J"/>
    <property type="match status" value="1"/>
</dbReference>
<dbReference type="AlphaFoldDB" id="A0A4Z0YHS5"/>
<feature type="domain" description="Baseplate protein J-like barrel" evidence="2">
    <location>
        <begin position="85"/>
        <end position="172"/>
    </location>
</feature>